<feature type="region of interest" description="Disordered" evidence="1">
    <location>
        <begin position="21"/>
        <end position="48"/>
    </location>
</feature>
<dbReference type="EMBL" id="JAINUF010000002">
    <property type="protein sequence ID" value="KAJ8375707.1"/>
    <property type="molecule type" value="Genomic_DNA"/>
</dbReference>
<evidence type="ECO:0000256" key="1">
    <source>
        <dbReference type="SAM" id="MobiDB-lite"/>
    </source>
</evidence>
<dbReference type="Proteomes" id="UP001152622">
    <property type="component" value="Chromosome 2"/>
</dbReference>
<dbReference type="AlphaFoldDB" id="A0A9Q1JAY8"/>
<organism evidence="2 3">
    <name type="scientific">Synaphobranchus kaupii</name>
    <name type="common">Kaup's arrowtooth eel</name>
    <dbReference type="NCBI Taxonomy" id="118154"/>
    <lineage>
        <taxon>Eukaryota</taxon>
        <taxon>Metazoa</taxon>
        <taxon>Chordata</taxon>
        <taxon>Craniata</taxon>
        <taxon>Vertebrata</taxon>
        <taxon>Euteleostomi</taxon>
        <taxon>Actinopterygii</taxon>
        <taxon>Neopterygii</taxon>
        <taxon>Teleostei</taxon>
        <taxon>Anguilliformes</taxon>
        <taxon>Synaphobranchidae</taxon>
        <taxon>Synaphobranchus</taxon>
    </lineage>
</organism>
<keyword evidence="3" id="KW-1185">Reference proteome</keyword>
<evidence type="ECO:0000313" key="2">
    <source>
        <dbReference type="EMBL" id="KAJ8375707.1"/>
    </source>
</evidence>
<reference evidence="2" key="1">
    <citation type="journal article" date="2023" name="Science">
        <title>Genome structures resolve the early diversification of teleost fishes.</title>
        <authorList>
            <person name="Parey E."/>
            <person name="Louis A."/>
            <person name="Montfort J."/>
            <person name="Bouchez O."/>
            <person name="Roques C."/>
            <person name="Iampietro C."/>
            <person name="Lluch J."/>
            <person name="Castinel A."/>
            <person name="Donnadieu C."/>
            <person name="Desvignes T."/>
            <person name="Floi Bucao C."/>
            <person name="Jouanno E."/>
            <person name="Wen M."/>
            <person name="Mejri S."/>
            <person name="Dirks R."/>
            <person name="Jansen H."/>
            <person name="Henkel C."/>
            <person name="Chen W.J."/>
            <person name="Zahm M."/>
            <person name="Cabau C."/>
            <person name="Klopp C."/>
            <person name="Thompson A.W."/>
            <person name="Robinson-Rechavi M."/>
            <person name="Braasch I."/>
            <person name="Lecointre G."/>
            <person name="Bobe J."/>
            <person name="Postlethwait J.H."/>
            <person name="Berthelot C."/>
            <person name="Roest Crollius H."/>
            <person name="Guiguen Y."/>
        </authorList>
    </citation>
    <scope>NUCLEOTIDE SEQUENCE</scope>
    <source>
        <strain evidence="2">WJC10195</strain>
    </source>
</reference>
<accession>A0A9Q1JAY8</accession>
<gene>
    <name evidence="2" type="ORF">SKAU_G00062870</name>
</gene>
<proteinExistence type="predicted"/>
<protein>
    <submittedName>
        <fullName evidence="2">Uncharacterized protein</fullName>
    </submittedName>
</protein>
<name>A0A9Q1JAY8_SYNKA</name>
<comment type="caution">
    <text evidence="2">The sequence shown here is derived from an EMBL/GenBank/DDBJ whole genome shotgun (WGS) entry which is preliminary data.</text>
</comment>
<evidence type="ECO:0000313" key="3">
    <source>
        <dbReference type="Proteomes" id="UP001152622"/>
    </source>
</evidence>
<sequence length="160" mass="18356">MSIADQDEDLWMLEDCASDSQLQPDGTAGNNRSREQLQQGTTTAGTPRQSVEALIWQPEAPRCRKVRWELLFPLLQSECPSSLQQQPYVHICKLRFWQAKGWYPLTHRRHDGFRSECSGKGKLLRRRASKIRVSQANPLCKKEELKLSTPVNVPELEKAL</sequence>